<dbReference type="InterPro" id="IPR051107">
    <property type="entry name" value="Auxin_Efflux_Carrier"/>
</dbReference>
<dbReference type="PANTHER" id="PTHR31752">
    <property type="entry name" value="AUXIN EFFLUX CARRIER COMPONENT 1B-RELATED"/>
    <property type="match status" value="1"/>
</dbReference>
<feature type="region of interest" description="Disordered" evidence="8">
    <location>
        <begin position="233"/>
        <end position="294"/>
    </location>
</feature>
<comment type="subcellular location">
    <subcellularLocation>
        <location evidence="1">Membrane</location>
        <topology evidence="1">Multi-pass membrane protein</topology>
    </subcellularLocation>
</comment>
<feature type="transmembrane region" description="Helical" evidence="9">
    <location>
        <begin position="494"/>
        <end position="513"/>
    </location>
</feature>
<feature type="transmembrane region" description="Helical" evidence="9">
    <location>
        <begin position="139"/>
        <end position="159"/>
    </location>
</feature>
<feature type="transmembrane region" description="Helical" evidence="9">
    <location>
        <begin position="372"/>
        <end position="390"/>
    </location>
</feature>
<evidence type="ECO:0000256" key="2">
    <source>
        <dbReference type="ARBA" id="ARBA00009177"/>
    </source>
</evidence>
<keyword evidence="6 9" id="KW-0472">Membrane</keyword>
<feature type="transmembrane region" description="Helical" evidence="9">
    <location>
        <begin position="440"/>
        <end position="456"/>
    </location>
</feature>
<evidence type="ECO:0000313" key="10">
    <source>
        <dbReference type="EMBL" id="AJA79000.1"/>
    </source>
</evidence>
<dbReference type="AlphaFoldDB" id="A0A0D3N8W4"/>
<reference evidence="10" key="2">
    <citation type="submission" date="2015-03" db="EMBL/GenBank/DDBJ databases">
        <title>Polarized PIN-dependent Auxin Transport Mediates Developmental Transitions in Early Land Plants.</title>
        <authorList>
            <person name="Landberg K."/>
            <person name="Thelander M."/>
            <person name="Medvecka E."/>
            <person name="Pederson E."/>
            <person name="Feraru E."/>
            <person name="Cooper E.D."/>
            <person name="Karimi M."/>
            <person name="Delwiche C.F."/>
            <person name="Ljung K."/>
            <person name="Geisler M."/>
            <person name="Sundberg E."/>
        </authorList>
    </citation>
    <scope>NUCLEOTIDE SEQUENCE</scope>
    <source>
        <strain evidence="10">UTEX 323</strain>
    </source>
</reference>
<keyword evidence="7" id="KW-0927">Auxin signaling pathway</keyword>
<comment type="similarity">
    <text evidence="2">Belongs to the auxin efflux carrier (TC 2.A.69.1) family.</text>
</comment>
<evidence type="ECO:0000256" key="7">
    <source>
        <dbReference type="ARBA" id="ARBA00023294"/>
    </source>
</evidence>
<protein>
    <submittedName>
        <fullName evidence="10">PIN-formed family protein</fullName>
    </submittedName>
</protein>
<accession>A0A0D3N8W4</accession>
<dbReference type="EMBL" id="KJ466099">
    <property type="protein sequence ID" value="AJA79000.1"/>
    <property type="molecule type" value="mRNA"/>
</dbReference>
<evidence type="ECO:0000256" key="4">
    <source>
        <dbReference type="ARBA" id="ARBA00022692"/>
    </source>
</evidence>
<keyword evidence="5 9" id="KW-1133">Transmembrane helix</keyword>
<feature type="transmembrane region" description="Helical" evidence="9">
    <location>
        <begin position="47"/>
        <end position="66"/>
    </location>
</feature>
<evidence type="ECO:0000256" key="6">
    <source>
        <dbReference type="ARBA" id="ARBA00023136"/>
    </source>
</evidence>
<dbReference type="GO" id="GO:0055085">
    <property type="term" value="P:transmembrane transport"/>
    <property type="evidence" value="ECO:0007669"/>
    <property type="project" value="InterPro"/>
</dbReference>
<feature type="compositionally biased region" description="Polar residues" evidence="8">
    <location>
        <begin position="273"/>
        <end position="288"/>
    </location>
</feature>
<feature type="transmembrane region" description="Helical" evidence="9">
    <location>
        <begin position="14"/>
        <end position="35"/>
    </location>
</feature>
<feature type="transmembrane region" description="Helical" evidence="9">
    <location>
        <begin position="110"/>
        <end position="133"/>
    </location>
</feature>
<dbReference type="OMA" id="NMYACLI"/>
<reference evidence="10" key="1">
    <citation type="submission" date="2014-02" db="EMBL/GenBank/DDBJ databases">
        <authorList>
            <person name="Viaene T."/>
            <person name="Friml J."/>
        </authorList>
    </citation>
    <scope>NUCLEOTIDE SEQUENCE</scope>
    <source>
        <strain evidence="10">UTEX 323</strain>
    </source>
</reference>
<evidence type="ECO:0000256" key="8">
    <source>
        <dbReference type="SAM" id="MobiDB-lite"/>
    </source>
</evidence>
<keyword evidence="3" id="KW-0813">Transport</keyword>
<name>A0A0D3N8W4_KLEFL</name>
<dbReference type="Pfam" id="PF03547">
    <property type="entry name" value="Mem_trans"/>
    <property type="match status" value="1"/>
</dbReference>
<organism evidence="10">
    <name type="scientific">Klebsormidium flaccidum</name>
    <name type="common">Filamentous green alga</name>
    <name type="synonym">Ulothrix flaccida</name>
    <dbReference type="NCBI Taxonomy" id="3175"/>
    <lineage>
        <taxon>Eukaryota</taxon>
        <taxon>Viridiplantae</taxon>
        <taxon>Streptophyta</taxon>
        <taxon>Klebsormidiophyceae</taxon>
        <taxon>Klebsormidiales</taxon>
        <taxon>Klebsormidiaceae</taxon>
        <taxon>Klebsormidium</taxon>
    </lineage>
</organism>
<feature type="region of interest" description="Disordered" evidence="8">
    <location>
        <begin position="310"/>
        <end position="331"/>
    </location>
</feature>
<feature type="transmembrane region" description="Helical" evidence="9">
    <location>
        <begin position="410"/>
        <end position="433"/>
    </location>
</feature>
<evidence type="ECO:0000256" key="1">
    <source>
        <dbReference type="ARBA" id="ARBA00004141"/>
    </source>
</evidence>
<dbReference type="GO" id="GO:0009734">
    <property type="term" value="P:auxin-activated signaling pathway"/>
    <property type="evidence" value="ECO:0007669"/>
    <property type="project" value="UniProtKB-KW"/>
</dbReference>
<proteinExistence type="evidence at transcript level"/>
<dbReference type="PANTHER" id="PTHR31752:SF18">
    <property type="entry name" value="AUXIN EFFLUX CARRIER COMPONENT 1"/>
    <property type="match status" value="1"/>
</dbReference>
<sequence>MASGGHGSITTGSVYRILSAVVPLYVAICAGYFSVKFKLFTPADIAGINRFVVLIAIPVLSFRFIAGIDLYTISYRLILADTLFKLLVLVVLAVYGLARRQVADLDWLITLWMIATLSNTLIVGVPTLVAMYGPMATDLIGQVVVGQAVIWYPALMILYEIRASRKEERQQVAEEGAELEAGAEVKVADNEGQGSGEARAADTSLDNDEVKLAGEQAAGARCKKLSRVESHPCTCELQRVSTEEERSWPSVDQSQQNPAEEFRIRIKGDTASDGPTQTSPSSSPNHHQPTPPIEASTSKLELQHLTSLERPLHQGEPTNSPTRQPSAVLRGQLSLVVRNRPGVLERKASRAEQVAQWKRTLRILGWKLRKSFTVHAAILGLVYSLVAYKSGFGLPLIVRKSLDVLADTGIGMTMFSLGMFMGSTAIFPCGFCLSLMVHGLHFIIGPAIMGIISFVVGLRGNILRVAIIQAALPQAIVSFSFAKEYDAYPEVLSTSITFGTLMSFPVALAYYVALEHF</sequence>
<evidence type="ECO:0000256" key="9">
    <source>
        <dbReference type="SAM" id="Phobius"/>
    </source>
</evidence>
<feature type="compositionally biased region" description="Basic and acidic residues" evidence="8">
    <location>
        <begin position="260"/>
        <end position="270"/>
    </location>
</feature>
<feature type="compositionally biased region" description="Polar residues" evidence="8">
    <location>
        <begin position="316"/>
        <end position="325"/>
    </location>
</feature>
<dbReference type="GO" id="GO:0016020">
    <property type="term" value="C:membrane"/>
    <property type="evidence" value="ECO:0007669"/>
    <property type="project" value="UniProtKB-SubCell"/>
</dbReference>
<feature type="region of interest" description="Disordered" evidence="8">
    <location>
        <begin position="182"/>
        <end position="207"/>
    </location>
</feature>
<dbReference type="InterPro" id="IPR004776">
    <property type="entry name" value="Mem_transp_PIN-like"/>
</dbReference>
<feature type="transmembrane region" description="Helical" evidence="9">
    <location>
        <begin position="78"/>
        <end position="98"/>
    </location>
</feature>
<keyword evidence="4 9" id="KW-0812">Transmembrane</keyword>
<evidence type="ECO:0000256" key="5">
    <source>
        <dbReference type="ARBA" id="ARBA00022989"/>
    </source>
</evidence>
<evidence type="ECO:0000256" key="3">
    <source>
        <dbReference type="ARBA" id="ARBA00022448"/>
    </source>
</evidence>